<feature type="transmembrane region" description="Helical" evidence="1">
    <location>
        <begin position="135"/>
        <end position="154"/>
    </location>
</feature>
<evidence type="ECO:0000256" key="1">
    <source>
        <dbReference type="SAM" id="Phobius"/>
    </source>
</evidence>
<evidence type="ECO:0000313" key="3">
    <source>
        <dbReference type="EMBL" id="BDD11052.1"/>
    </source>
</evidence>
<protein>
    <recommendedName>
        <fullName evidence="2">SH3b domain-containing protein</fullName>
    </recommendedName>
</protein>
<reference evidence="3 4" key="1">
    <citation type="submission" date="2021-12" db="EMBL/GenBank/DDBJ databases">
        <title>Genome sequencing of bacteria with rrn-lacking chromosome and rrn-plasmid.</title>
        <authorList>
            <person name="Anda M."/>
            <person name="Iwasaki W."/>
        </authorList>
    </citation>
    <scope>NUCLEOTIDE SEQUENCE [LARGE SCALE GENOMIC DNA]</scope>
    <source>
        <strain evidence="3 4">DSM 100852</strain>
    </source>
</reference>
<dbReference type="InterPro" id="IPR003646">
    <property type="entry name" value="SH3-like_bac-type"/>
</dbReference>
<keyword evidence="4" id="KW-1185">Reference proteome</keyword>
<dbReference type="Pfam" id="PF08239">
    <property type="entry name" value="SH3_3"/>
    <property type="match status" value="1"/>
</dbReference>
<dbReference type="Proteomes" id="UP001348817">
    <property type="component" value="Chromosome"/>
</dbReference>
<keyword evidence="1" id="KW-0472">Membrane</keyword>
<organism evidence="3 4">
    <name type="scientific">Fulvitalea axinellae</name>
    <dbReference type="NCBI Taxonomy" id="1182444"/>
    <lineage>
        <taxon>Bacteria</taxon>
        <taxon>Pseudomonadati</taxon>
        <taxon>Bacteroidota</taxon>
        <taxon>Cytophagia</taxon>
        <taxon>Cytophagales</taxon>
        <taxon>Persicobacteraceae</taxon>
        <taxon>Fulvitalea</taxon>
    </lineage>
</organism>
<name>A0AAU9CSQ3_9BACT</name>
<keyword evidence="1" id="KW-1133">Transmembrane helix</keyword>
<dbReference type="Gene3D" id="2.30.30.40">
    <property type="entry name" value="SH3 Domains"/>
    <property type="match status" value="1"/>
</dbReference>
<evidence type="ECO:0000313" key="4">
    <source>
        <dbReference type="Proteomes" id="UP001348817"/>
    </source>
</evidence>
<dbReference type="KEGG" id="fax:FUAX_34840"/>
<dbReference type="RefSeq" id="WP_338392573.1">
    <property type="nucleotide sequence ID" value="NZ_AP025314.1"/>
</dbReference>
<dbReference type="SMART" id="SM00287">
    <property type="entry name" value="SH3b"/>
    <property type="match status" value="1"/>
</dbReference>
<dbReference type="AlphaFoldDB" id="A0AAU9CSQ3"/>
<dbReference type="EMBL" id="AP025314">
    <property type="protein sequence ID" value="BDD11052.1"/>
    <property type="molecule type" value="Genomic_DNA"/>
</dbReference>
<accession>A0AAU9CSQ3</accession>
<gene>
    <name evidence="3" type="ORF">FUAX_34840</name>
</gene>
<proteinExistence type="predicted"/>
<evidence type="ECO:0000259" key="2">
    <source>
        <dbReference type="SMART" id="SM00287"/>
    </source>
</evidence>
<sequence length="249" mass="28294">MFESQNFSVKIIKLFSLLIFLCSAQKGFSADRENLAKADSLFSKSQYEQALTIYEDIFTKEQKYSDSMLLRMALIYELGGNYAKNLYFLNLYYSNTSSRSTLERINTIAKKHELSGYEFSDRERVLNWMRTQRSVINISALALLIFFSGILFFLRKRKNIRPILGGTFLCLTTLGISLELNLSSIPPTKGIVLNDNAWLMDGPSSAADGSLKVPKGNKLKVIGKEDIWYEVTWEGRTGYIREGNLGVVI</sequence>
<feature type="domain" description="SH3b" evidence="2">
    <location>
        <begin position="187"/>
        <end position="249"/>
    </location>
</feature>
<keyword evidence="1" id="KW-0812">Transmembrane</keyword>